<protein>
    <recommendedName>
        <fullName evidence="5">Glycoside hydrolase family 93 protein</fullName>
    </recommendedName>
</protein>
<feature type="chain" id="PRO_5041969410" description="Glycoside hydrolase family 93 protein" evidence="2">
    <location>
        <begin position="18"/>
        <end position="444"/>
    </location>
</feature>
<keyword evidence="4" id="KW-1185">Reference proteome</keyword>
<organism evidence="3 4">
    <name type="scientific">Recurvomyces mirabilis</name>
    <dbReference type="NCBI Taxonomy" id="574656"/>
    <lineage>
        <taxon>Eukaryota</taxon>
        <taxon>Fungi</taxon>
        <taxon>Dikarya</taxon>
        <taxon>Ascomycota</taxon>
        <taxon>Pezizomycotina</taxon>
        <taxon>Dothideomycetes</taxon>
        <taxon>Dothideomycetidae</taxon>
        <taxon>Mycosphaerellales</taxon>
        <taxon>Teratosphaeriaceae</taxon>
        <taxon>Recurvomyces</taxon>
    </lineage>
</organism>
<dbReference type="CDD" id="cd15482">
    <property type="entry name" value="Sialidase_non-viral"/>
    <property type="match status" value="1"/>
</dbReference>
<feature type="compositionally biased region" description="Pro residues" evidence="1">
    <location>
        <begin position="56"/>
        <end position="68"/>
    </location>
</feature>
<proteinExistence type="predicted"/>
<dbReference type="SUPFAM" id="SSF50939">
    <property type="entry name" value="Sialidases"/>
    <property type="match status" value="1"/>
</dbReference>
<dbReference type="PANTHER" id="PTHR38792:SF1">
    <property type="entry name" value="BNR_ASP-BOX REPEAT PROTEIN"/>
    <property type="match status" value="1"/>
</dbReference>
<dbReference type="PANTHER" id="PTHR38792">
    <property type="entry name" value="BNR/ASP-BOX REPEAT DOMAIN PROTEIN (AFU_ORTHOLOGUE AFUA_7G06430)-RELATED"/>
    <property type="match status" value="1"/>
</dbReference>
<accession>A0AAE0TSI0</accession>
<sequence>MLSTLFTTALLTVAAEAAPWGPAGLGPHQGSPSWGPPNLPAWGPSGPPGGWHHGPAPAPPPPSPPGPGKPTVSPTVPQPWSYFVNSTIFAPNFGLFYPRYAELQDGTILATSSLSGPQPDYFPIFESTDGGASWTWISNLTDQVNGLGFTAQPALHELTFDLGSYKKGTILGGGNSWGNTSTNIDLYASLDKGRSWEFVSHVAKGGPPNTTNGATPVWEPYFLPYDGEVIAFYSDQRDPLHGQKLAHQVTTDLKTWGPVVNDVAYDNYLARPGMTIVAYIEPIDQWMLVHENPVVLTNGSVQYSHGVQYPVFYKLAKDPRDFGASPDMPLLVNGTTAPSSSPYVVWTPEPKGSKYGTIFVSDNDHRSVFSNQQGGAIDAWEEHGTPAGAVYSRAIEIFASRQDHLLIYGGDTFNGIMDGEDLPFSATVLNVERVLSKAPEDYSL</sequence>
<evidence type="ECO:0008006" key="5">
    <source>
        <dbReference type="Google" id="ProtNLM"/>
    </source>
</evidence>
<reference evidence="3" key="1">
    <citation type="submission" date="2023-07" db="EMBL/GenBank/DDBJ databases">
        <title>Black Yeasts Isolated from many extreme environments.</title>
        <authorList>
            <person name="Coleine C."/>
            <person name="Stajich J.E."/>
            <person name="Selbmann L."/>
        </authorList>
    </citation>
    <scope>NUCLEOTIDE SEQUENCE</scope>
    <source>
        <strain evidence="3">CCFEE 5485</strain>
    </source>
</reference>
<dbReference type="EMBL" id="JAUTXT010000068">
    <property type="protein sequence ID" value="KAK3669916.1"/>
    <property type="molecule type" value="Genomic_DNA"/>
</dbReference>
<dbReference type="InterPro" id="IPR036278">
    <property type="entry name" value="Sialidase_sf"/>
</dbReference>
<evidence type="ECO:0000256" key="1">
    <source>
        <dbReference type="SAM" id="MobiDB-lite"/>
    </source>
</evidence>
<dbReference type="Proteomes" id="UP001274830">
    <property type="component" value="Unassembled WGS sequence"/>
</dbReference>
<feature type="region of interest" description="Disordered" evidence="1">
    <location>
        <begin position="22"/>
        <end position="73"/>
    </location>
</feature>
<evidence type="ECO:0000313" key="3">
    <source>
        <dbReference type="EMBL" id="KAK3669916.1"/>
    </source>
</evidence>
<gene>
    <name evidence="3" type="ORF">LTR78_010227</name>
</gene>
<name>A0AAE0TSI0_9PEZI</name>
<evidence type="ECO:0000256" key="2">
    <source>
        <dbReference type="SAM" id="SignalP"/>
    </source>
</evidence>
<feature type="signal peptide" evidence="2">
    <location>
        <begin position="1"/>
        <end position="17"/>
    </location>
</feature>
<dbReference type="Gene3D" id="2.120.10.10">
    <property type="match status" value="1"/>
</dbReference>
<keyword evidence="2" id="KW-0732">Signal</keyword>
<evidence type="ECO:0000313" key="4">
    <source>
        <dbReference type="Proteomes" id="UP001274830"/>
    </source>
</evidence>
<comment type="caution">
    <text evidence="3">The sequence shown here is derived from an EMBL/GenBank/DDBJ whole genome shotgun (WGS) entry which is preliminary data.</text>
</comment>
<dbReference type="AlphaFoldDB" id="A0AAE0TSI0"/>